<dbReference type="Proteomes" id="UP000712007">
    <property type="component" value="Unassembled WGS sequence"/>
</dbReference>
<dbReference type="InterPro" id="IPR052368">
    <property type="entry name" value="2-oxoacid_oxidoreductase"/>
</dbReference>
<dbReference type="InterPro" id="IPR009014">
    <property type="entry name" value="Transketo_C/PFOR_II"/>
</dbReference>
<accession>A0A940IDT4</accession>
<dbReference type="Gene3D" id="3.40.50.920">
    <property type="match status" value="1"/>
</dbReference>
<dbReference type="SUPFAM" id="SSF52922">
    <property type="entry name" value="TK C-terminal domain-like"/>
    <property type="match status" value="1"/>
</dbReference>
<reference evidence="4" key="2">
    <citation type="journal article" date="2021" name="PeerJ">
        <title>Extensive microbial diversity within the chicken gut microbiome revealed by metagenomics and culture.</title>
        <authorList>
            <person name="Gilroy R."/>
            <person name="Ravi A."/>
            <person name="Getino M."/>
            <person name="Pursley I."/>
            <person name="Horton D.L."/>
            <person name="Alikhan N.F."/>
            <person name="Baker D."/>
            <person name="Gharbi K."/>
            <person name="Hall N."/>
            <person name="Watson M."/>
            <person name="Adriaenssens E.M."/>
            <person name="Foster-Nyarko E."/>
            <person name="Jarju S."/>
            <person name="Secka A."/>
            <person name="Antonio M."/>
            <person name="Oren A."/>
            <person name="Chaudhuri R.R."/>
            <person name="La Ragione R."/>
            <person name="Hildebrand F."/>
            <person name="Pallen M.J."/>
        </authorList>
    </citation>
    <scope>NUCLEOTIDE SEQUENCE</scope>
    <source>
        <strain evidence="4">3924</strain>
    </source>
</reference>
<evidence type="ECO:0000259" key="2">
    <source>
        <dbReference type="Pfam" id="PF01855"/>
    </source>
</evidence>
<evidence type="ECO:0000313" key="5">
    <source>
        <dbReference type="Proteomes" id="UP000712007"/>
    </source>
</evidence>
<evidence type="ECO:0000256" key="1">
    <source>
        <dbReference type="ARBA" id="ARBA00023002"/>
    </source>
</evidence>
<proteinExistence type="predicted"/>
<dbReference type="AlphaFoldDB" id="A0A940IDT4"/>
<dbReference type="InterPro" id="IPR033412">
    <property type="entry name" value="PFOR_II"/>
</dbReference>
<organism evidence="4 5">
    <name type="scientific">Candidatus Aphodosoma intestinipullorum</name>
    <dbReference type="NCBI Taxonomy" id="2840674"/>
    <lineage>
        <taxon>Bacteria</taxon>
        <taxon>Pseudomonadati</taxon>
        <taxon>Bacteroidota</taxon>
        <taxon>Bacteroidia</taxon>
        <taxon>Bacteroidales</taxon>
        <taxon>Candidatus Aphodosoma</taxon>
    </lineage>
</organism>
<dbReference type="PANTHER" id="PTHR43088">
    <property type="entry name" value="SUBUNIT OF PYRUVATE:FLAVODOXIN OXIDOREDUCTASE-RELATED"/>
    <property type="match status" value="1"/>
</dbReference>
<dbReference type="GO" id="GO:0016491">
    <property type="term" value="F:oxidoreductase activity"/>
    <property type="evidence" value="ECO:0007669"/>
    <property type="project" value="UniProtKB-KW"/>
</dbReference>
<dbReference type="NCBIfam" id="NF005507">
    <property type="entry name" value="PRK07119.1"/>
    <property type="match status" value="1"/>
</dbReference>
<evidence type="ECO:0000313" key="4">
    <source>
        <dbReference type="EMBL" id="MBO8439603.1"/>
    </source>
</evidence>
<comment type="caution">
    <text evidence="4">The sequence shown here is derived from an EMBL/GenBank/DDBJ whole genome shotgun (WGS) entry which is preliminary data.</text>
</comment>
<gene>
    <name evidence="4" type="ORF">IAC51_03025</name>
</gene>
<evidence type="ECO:0000259" key="3">
    <source>
        <dbReference type="Pfam" id="PF17147"/>
    </source>
</evidence>
<keyword evidence="1" id="KW-0560">Oxidoreductase</keyword>
<dbReference type="Pfam" id="PF17147">
    <property type="entry name" value="PFOR_II"/>
    <property type="match status" value="1"/>
</dbReference>
<dbReference type="SUPFAM" id="SSF52518">
    <property type="entry name" value="Thiamin diphosphate-binding fold (THDP-binding)"/>
    <property type="match status" value="1"/>
</dbReference>
<dbReference type="PANTHER" id="PTHR43088:SF1">
    <property type="entry name" value="SUBUNIT OF PYRUVATE:FLAVODOXIN OXIDOREDUCTASE"/>
    <property type="match status" value="1"/>
</dbReference>
<dbReference type="InterPro" id="IPR002880">
    <property type="entry name" value="Pyrv_Fd/Flavodoxin_OxRdtase_N"/>
</dbReference>
<sequence>MEEIKLMKGNEAISHAAVRCGCDGYFGYPITPQSEVMETLQELKPWETTGMVVLQAESEVSAINMVYAGAGAGKMVMTSSSSPGISLKQEGISYIAAAELPCVILNVMRGGPGLGTIQPSQADYFQSVKGGGHGDYHLIVLAPSSVQEMADFVGLGFELAFKYRNPCLILSDGVIGQMMEKVVLPPFKPRRTQEEVVAQCPWATTGKKGRERNIITSLEMAPEIMEQRNLHLLEKYRTIEENEVRFEDYHCEDADYVCVSFGSSARVCKSAAELARHEGIKLGVLRPITLFPFPTKKIQELAARVKGFLTVEMSAGQMVEDVRLAVNGQKPVEFFGRQGGMVPTAEEVLDALKKQLIK</sequence>
<name>A0A940IDT4_9BACT</name>
<dbReference type="EMBL" id="JADIMV010000051">
    <property type="protein sequence ID" value="MBO8439603.1"/>
    <property type="molecule type" value="Genomic_DNA"/>
</dbReference>
<protein>
    <submittedName>
        <fullName evidence="4">3-methyl-2-oxobutanoate dehydrogenase subunit VorB</fullName>
    </submittedName>
</protein>
<dbReference type="CDD" id="cd07034">
    <property type="entry name" value="TPP_PYR_PFOR_IOR-alpha_like"/>
    <property type="match status" value="1"/>
</dbReference>
<dbReference type="Pfam" id="PF01855">
    <property type="entry name" value="POR_N"/>
    <property type="match status" value="1"/>
</dbReference>
<reference evidence="4" key="1">
    <citation type="submission" date="2020-10" db="EMBL/GenBank/DDBJ databases">
        <authorList>
            <person name="Gilroy R."/>
        </authorList>
    </citation>
    <scope>NUCLEOTIDE SEQUENCE</scope>
    <source>
        <strain evidence="4">3924</strain>
    </source>
</reference>
<dbReference type="Gene3D" id="3.40.50.970">
    <property type="match status" value="1"/>
</dbReference>
<dbReference type="InterPro" id="IPR029061">
    <property type="entry name" value="THDP-binding"/>
</dbReference>
<feature type="domain" description="Pyruvate:ferredoxin oxidoreductase core" evidence="3">
    <location>
        <begin position="254"/>
        <end position="348"/>
    </location>
</feature>
<feature type="domain" description="Pyruvate flavodoxin/ferredoxin oxidoreductase pyrimidine binding" evidence="2">
    <location>
        <begin position="15"/>
        <end position="188"/>
    </location>
</feature>